<feature type="binding site" description="axial binding residue" evidence="17">
    <location>
        <position position="181"/>
    </location>
    <ligand>
        <name>heme b</name>
        <dbReference type="ChEBI" id="CHEBI:60344"/>
        <label>b562</label>
    </ligand>
    <ligandPart>
        <name>Fe</name>
        <dbReference type="ChEBI" id="CHEBI:18248"/>
    </ligandPart>
</feature>
<dbReference type="GO" id="GO:0045275">
    <property type="term" value="C:respiratory chain complex III"/>
    <property type="evidence" value="ECO:0007669"/>
    <property type="project" value="InterPro"/>
</dbReference>
<dbReference type="SUPFAM" id="SSF81342">
    <property type="entry name" value="Transmembrane di-heme cytochromes"/>
    <property type="match status" value="1"/>
</dbReference>
<evidence type="ECO:0000259" key="19">
    <source>
        <dbReference type="PROSITE" id="PS51002"/>
    </source>
</evidence>
<dbReference type="InterPro" id="IPR005797">
    <property type="entry name" value="Cyt_b/b6_N"/>
</dbReference>
<dbReference type="Gene3D" id="1.20.810.10">
    <property type="entry name" value="Cytochrome Bc1 Complex, Chain C"/>
    <property type="match status" value="1"/>
</dbReference>
<keyword evidence="4 18" id="KW-0813">Transport</keyword>
<sequence>MVYRITNYSLFKMCYNFLVMLPCPVNISFFWNYGSLLGFCLMIQILTGLFLSMHYCSHMDLAFDSVIHIMRDVSGGWLMRIIHLNIATAFFLCVYLHMGRGLYYKSYKLSTWHIGVVIYIVMMATAFVGYVLPWAQMSFWGATVITNFFSAIPYIGSDLVLWVWGGFSVSGPTLNRFFVFHFLLPFVLVGLVVVHLILLHDTGSKNPLGVKSDMFKIPFHKFYTMKDLFGMVLLLLLFMIIFCLYPFTFGDVENMIKANSMSTPIHIQPEWYFLFAYAILRAIPNKLGGVVALVLSLVVLFLTPLLKGCKESYSFYSQLFFWGFIFNFFFLTWLGSMVVEYPFVELGQISTMFYFIYFII</sequence>
<dbReference type="SUPFAM" id="SSF81648">
    <property type="entry name" value="a domain/subunit of cytochrome bc1 complex (Ubiquinol-cytochrome c reductase)"/>
    <property type="match status" value="1"/>
</dbReference>
<keyword evidence="5 17" id="KW-0349">Heme</keyword>
<evidence type="ECO:0000256" key="1">
    <source>
        <dbReference type="ARBA" id="ARBA00002566"/>
    </source>
</evidence>
<feature type="domain" description="Cytochrome b/b6 C-terminal region profile" evidence="20">
    <location>
        <begin position="209"/>
        <end position="360"/>
    </location>
</feature>
<feature type="transmembrane region" description="Helical" evidence="18">
    <location>
        <begin position="313"/>
        <end position="335"/>
    </location>
</feature>
<keyword evidence="9" id="KW-0999">Mitochondrion inner membrane</keyword>
<evidence type="ECO:0000256" key="13">
    <source>
        <dbReference type="ARBA" id="ARBA00023075"/>
    </source>
</evidence>
<name>A0A1X9WD78_PARRR</name>
<evidence type="ECO:0000256" key="6">
    <source>
        <dbReference type="ARBA" id="ARBA00022660"/>
    </source>
</evidence>
<geneLocation type="mitochondrion" evidence="21"/>
<dbReference type="RefSeq" id="YP_009380081.1">
    <property type="nucleotide sequence ID" value="NC_034946.1"/>
</dbReference>
<protein>
    <recommendedName>
        <fullName evidence="3 18">Cytochrome b</fullName>
    </recommendedName>
</protein>
<dbReference type="InterPro" id="IPR048259">
    <property type="entry name" value="Cytochrome_b_N_euk/bac"/>
</dbReference>
<dbReference type="InterPro" id="IPR005798">
    <property type="entry name" value="Cyt_b/b6_C"/>
</dbReference>
<comment type="similarity">
    <text evidence="18">Belongs to the cytochrome b family.</text>
</comment>
<evidence type="ECO:0000256" key="11">
    <source>
        <dbReference type="ARBA" id="ARBA00022989"/>
    </source>
</evidence>
<comment type="cofactor">
    <cofactor evidence="17">
        <name>heme</name>
        <dbReference type="ChEBI" id="CHEBI:30413"/>
    </cofactor>
    <text evidence="17">Binds 2 heme groups non-covalently.</text>
</comment>
<evidence type="ECO:0000256" key="14">
    <source>
        <dbReference type="ARBA" id="ARBA00023128"/>
    </source>
</evidence>
<evidence type="ECO:0000259" key="20">
    <source>
        <dbReference type="PROSITE" id="PS51003"/>
    </source>
</evidence>
<keyword evidence="8 17" id="KW-0479">Metal-binding</keyword>
<keyword evidence="7 18" id="KW-0812">Transmembrane</keyword>
<dbReference type="GO" id="GO:0016491">
    <property type="term" value="F:oxidoreductase activity"/>
    <property type="evidence" value="ECO:0007669"/>
    <property type="project" value="UniProtKB-UniRule"/>
</dbReference>
<dbReference type="PROSITE" id="PS51003">
    <property type="entry name" value="CYTB_CTER"/>
    <property type="match status" value="1"/>
</dbReference>
<dbReference type="GO" id="GO:0046872">
    <property type="term" value="F:metal ion binding"/>
    <property type="evidence" value="ECO:0007669"/>
    <property type="project" value="UniProtKB-UniRule"/>
</dbReference>
<dbReference type="PROSITE" id="PS51002">
    <property type="entry name" value="CYTB_NTER"/>
    <property type="match status" value="1"/>
</dbReference>
<feature type="transmembrane region" description="Helical" evidence="18">
    <location>
        <begin position="144"/>
        <end position="165"/>
    </location>
</feature>
<evidence type="ECO:0000256" key="16">
    <source>
        <dbReference type="PIRSR" id="PIRSR038885-1"/>
    </source>
</evidence>
<dbReference type="CDD" id="cd00284">
    <property type="entry name" value="Cytochrome_b_N"/>
    <property type="match status" value="1"/>
</dbReference>
<gene>
    <name evidence="21" type="primary">cytb</name>
</gene>
<feature type="binding site" evidence="16">
    <location>
        <position position="200"/>
    </location>
    <ligand>
        <name>a ubiquinone</name>
        <dbReference type="ChEBI" id="CHEBI:16389"/>
    </ligand>
</feature>
<evidence type="ECO:0000256" key="8">
    <source>
        <dbReference type="ARBA" id="ARBA00022723"/>
    </source>
</evidence>
<evidence type="ECO:0000256" key="9">
    <source>
        <dbReference type="ARBA" id="ARBA00022792"/>
    </source>
</evidence>
<evidence type="ECO:0000256" key="2">
    <source>
        <dbReference type="ARBA" id="ARBA00004448"/>
    </source>
</evidence>
<dbReference type="InterPro" id="IPR016174">
    <property type="entry name" value="Di-haem_cyt_TM"/>
</dbReference>
<keyword evidence="14 18" id="KW-0496">Mitochondrion</keyword>
<dbReference type="Pfam" id="PF00032">
    <property type="entry name" value="Cytochrom_B_C"/>
    <property type="match status" value="1"/>
</dbReference>
<comment type="cofactor">
    <cofactor evidence="18">
        <name>heme b</name>
        <dbReference type="ChEBI" id="CHEBI:60344"/>
    </cofactor>
    <text evidence="18">Binds 2 heme groups non-covalently.</text>
</comment>
<reference evidence="21" key="1">
    <citation type="journal article" date="2017" name="Sci. Rep.">
        <title>The mitochondrial genomes of the acoelomorph worms Paratomella rubra, Isodiametra pulchra and Archaphanostoma ylvae.</title>
        <authorList>
            <person name="Robertson H.E."/>
            <person name="Lapraz F."/>
            <person name="Egger B."/>
            <person name="Telford M.J."/>
            <person name="Schiffer P.H."/>
        </authorList>
    </citation>
    <scope>NUCLEOTIDE SEQUENCE</scope>
</reference>
<dbReference type="GO" id="GO:0008121">
    <property type="term" value="F:quinol-cytochrome-c reductase activity"/>
    <property type="evidence" value="ECO:0007669"/>
    <property type="project" value="InterPro"/>
</dbReference>
<evidence type="ECO:0000256" key="15">
    <source>
        <dbReference type="ARBA" id="ARBA00023136"/>
    </source>
</evidence>
<organism evidence="21">
    <name type="scientific">Paratomella rubra</name>
    <name type="common">Acoelomorph flatworm</name>
    <dbReference type="NCBI Taxonomy" id="90914"/>
    <lineage>
        <taxon>Eukaryota</taxon>
        <taxon>Metazoa</taxon>
        <taxon>Xenacoelomorpha</taxon>
        <taxon>Acoelomorpha</taxon>
        <taxon>Acoela</taxon>
        <taxon>Paratomellidae</taxon>
        <taxon>Paratomella</taxon>
    </lineage>
</organism>
<comment type="function">
    <text evidence="1 18">Component of the ubiquinol-cytochrome c reductase complex (complex III or cytochrome b-c1 complex) that is part of the mitochondrial respiratory chain. The b-c1 complex mediates electron transfer from ubiquinol to cytochrome c. Contributes to the generation of a proton gradient across the mitochondrial membrane that is then used for ATP synthesis.</text>
</comment>
<feature type="domain" description="Cytochrome b/b6 N-terminal region profile" evidence="19">
    <location>
        <begin position="1"/>
        <end position="208"/>
    </location>
</feature>
<keyword evidence="12 17" id="KW-0408">Iron</keyword>
<dbReference type="InterPro" id="IPR030689">
    <property type="entry name" value="Cytochrome_b"/>
</dbReference>
<evidence type="ECO:0000256" key="7">
    <source>
        <dbReference type="ARBA" id="ARBA00022692"/>
    </source>
</evidence>
<keyword evidence="13" id="KW-0830">Ubiquinone</keyword>
<dbReference type="GO" id="GO:0005743">
    <property type="term" value="C:mitochondrial inner membrane"/>
    <property type="evidence" value="ECO:0007669"/>
    <property type="project" value="UniProtKB-SubCell"/>
</dbReference>
<dbReference type="GeneID" id="32958831"/>
<dbReference type="InterPro" id="IPR027387">
    <property type="entry name" value="Cytb/b6-like_sf"/>
</dbReference>
<dbReference type="AlphaFoldDB" id="A0A1X9WD78"/>
<feature type="transmembrane region" description="Helical" evidence="18">
    <location>
        <begin position="110"/>
        <end position="132"/>
    </location>
</feature>
<evidence type="ECO:0000256" key="12">
    <source>
        <dbReference type="ARBA" id="ARBA00023004"/>
    </source>
</evidence>
<evidence type="ECO:0000256" key="5">
    <source>
        <dbReference type="ARBA" id="ARBA00022617"/>
    </source>
</evidence>
<evidence type="ECO:0000256" key="4">
    <source>
        <dbReference type="ARBA" id="ARBA00022448"/>
    </source>
</evidence>
<dbReference type="Pfam" id="PF00033">
    <property type="entry name" value="Cytochrome_B"/>
    <property type="match status" value="1"/>
</dbReference>
<evidence type="ECO:0000256" key="17">
    <source>
        <dbReference type="PIRSR" id="PIRSR038885-2"/>
    </source>
</evidence>
<evidence type="ECO:0000256" key="18">
    <source>
        <dbReference type="RuleBase" id="RU362117"/>
    </source>
</evidence>
<dbReference type="EMBL" id="KY825222">
    <property type="protein sequence ID" value="ARS00884.1"/>
    <property type="molecule type" value="Genomic_DNA"/>
</dbReference>
<dbReference type="PIRSF" id="PIRSF038885">
    <property type="entry name" value="COB"/>
    <property type="match status" value="1"/>
</dbReference>
<keyword evidence="11 18" id="KW-1133">Transmembrane helix</keyword>
<feature type="transmembrane region" description="Helical" evidence="18">
    <location>
        <begin position="228"/>
        <end position="247"/>
    </location>
</feature>
<evidence type="ECO:0000313" key="21">
    <source>
        <dbReference type="EMBL" id="ARS00884.1"/>
    </source>
</evidence>
<evidence type="ECO:0000256" key="3">
    <source>
        <dbReference type="ARBA" id="ARBA00013531"/>
    </source>
</evidence>
<feature type="transmembrane region" description="Helical" evidence="18">
    <location>
        <begin position="77"/>
        <end position="98"/>
    </location>
</feature>
<keyword evidence="15 18" id="KW-0472">Membrane</keyword>
<dbReference type="PANTHER" id="PTHR19271:SF16">
    <property type="entry name" value="CYTOCHROME B"/>
    <property type="match status" value="1"/>
</dbReference>
<keyword evidence="10 18" id="KW-0249">Electron transport</keyword>
<proteinExistence type="inferred from homology"/>
<feature type="binding site" description="axial binding residue" evidence="17">
    <location>
        <position position="195"/>
    </location>
    <ligand>
        <name>heme b</name>
        <dbReference type="ChEBI" id="CHEBI:60344"/>
        <label>b566</label>
    </ligand>
    <ligandPart>
        <name>Fe</name>
        <dbReference type="ChEBI" id="CHEBI:18248"/>
    </ligandPart>
</feature>
<dbReference type="GO" id="GO:0006122">
    <property type="term" value="P:mitochondrial electron transport, ubiquinol to cytochrome c"/>
    <property type="evidence" value="ECO:0007669"/>
    <property type="project" value="TreeGrafter"/>
</dbReference>
<comment type="subcellular location">
    <subcellularLocation>
        <location evidence="2">Mitochondrion inner membrane</location>
        <topology evidence="2">Multi-pass membrane protein</topology>
    </subcellularLocation>
</comment>
<feature type="transmembrane region" description="Helical" evidence="18">
    <location>
        <begin position="36"/>
        <end position="56"/>
    </location>
</feature>
<keyword evidence="6 18" id="KW-0679">Respiratory chain</keyword>
<feature type="binding site" description="axial binding residue" evidence="17">
    <location>
        <position position="97"/>
    </location>
    <ligand>
        <name>heme b</name>
        <dbReference type="ChEBI" id="CHEBI:60344"/>
        <label>b566</label>
    </ligand>
    <ligandPart>
        <name>Fe</name>
        <dbReference type="ChEBI" id="CHEBI:18248"/>
    </ligandPart>
</feature>
<evidence type="ECO:0000256" key="10">
    <source>
        <dbReference type="ARBA" id="ARBA00022982"/>
    </source>
</evidence>
<feature type="binding site" description="axial binding residue" evidence="17">
    <location>
        <position position="83"/>
    </location>
    <ligand>
        <name>heme b</name>
        <dbReference type="ChEBI" id="CHEBI:60344"/>
        <label>b562</label>
    </ligand>
    <ligandPart>
        <name>Fe</name>
        <dbReference type="ChEBI" id="CHEBI:18248"/>
    </ligandPart>
</feature>
<feature type="transmembrane region" description="Helical" evidence="18">
    <location>
        <begin position="287"/>
        <end position="306"/>
    </location>
</feature>
<dbReference type="PANTHER" id="PTHR19271">
    <property type="entry name" value="CYTOCHROME B"/>
    <property type="match status" value="1"/>
</dbReference>
<feature type="transmembrane region" description="Helical" evidence="18">
    <location>
        <begin position="177"/>
        <end position="199"/>
    </location>
</feature>
<accession>A0A1X9WD78</accession>
<dbReference type="InterPro" id="IPR036150">
    <property type="entry name" value="Cyt_b/b6_C_sf"/>
</dbReference>